<proteinExistence type="predicted"/>
<dbReference type="EMBL" id="JANIEX010000453">
    <property type="protein sequence ID" value="KAJ3566878.1"/>
    <property type="molecule type" value="Genomic_DNA"/>
</dbReference>
<protein>
    <submittedName>
        <fullName evidence="1">Uncharacterized protein</fullName>
    </submittedName>
</protein>
<organism evidence="1 2">
    <name type="scientific">Leucocoprinus birnbaumii</name>
    <dbReference type="NCBI Taxonomy" id="56174"/>
    <lineage>
        <taxon>Eukaryota</taxon>
        <taxon>Fungi</taxon>
        <taxon>Dikarya</taxon>
        <taxon>Basidiomycota</taxon>
        <taxon>Agaricomycotina</taxon>
        <taxon>Agaricomycetes</taxon>
        <taxon>Agaricomycetidae</taxon>
        <taxon>Agaricales</taxon>
        <taxon>Agaricineae</taxon>
        <taxon>Agaricaceae</taxon>
        <taxon>Leucocoprinus</taxon>
    </lineage>
</organism>
<name>A0AAD5VQP0_9AGAR</name>
<gene>
    <name evidence="1" type="ORF">NP233_g6724</name>
</gene>
<reference evidence="1" key="1">
    <citation type="submission" date="2022-07" db="EMBL/GenBank/DDBJ databases">
        <title>Genome Sequence of Leucocoprinus birnbaumii.</title>
        <authorList>
            <person name="Buettner E."/>
        </authorList>
    </citation>
    <scope>NUCLEOTIDE SEQUENCE</scope>
    <source>
        <strain evidence="1">VT141</strain>
    </source>
</reference>
<accession>A0AAD5VQP0</accession>
<dbReference type="AlphaFoldDB" id="A0AAD5VQP0"/>
<comment type="caution">
    <text evidence="1">The sequence shown here is derived from an EMBL/GenBank/DDBJ whole genome shotgun (WGS) entry which is preliminary data.</text>
</comment>
<evidence type="ECO:0000313" key="2">
    <source>
        <dbReference type="Proteomes" id="UP001213000"/>
    </source>
</evidence>
<dbReference type="Proteomes" id="UP001213000">
    <property type="component" value="Unassembled WGS sequence"/>
</dbReference>
<keyword evidence="2" id="KW-1185">Reference proteome</keyword>
<evidence type="ECO:0000313" key="1">
    <source>
        <dbReference type="EMBL" id="KAJ3566878.1"/>
    </source>
</evidence>
<sequence length="70" mass="8015">MESTFVFTASQTDAFPRSAFTEMLQQKSSLGKENFDSKRAWRKGTFSLLAVQRLAKIANQQLYPPSEYAY</sequence>